<dbReference type="PANTHER" id="PTHR44924">
    <property type="entry name" value="DNAJ SUBFAMILY A MEMBER 2"/>
    <property type="match status" value="1"/>
</dbReference>
<dbReference type="VEuPathDB" id="FungiDB:MGL_1220"/>
<dbReference type="RefSeq" id="XP_001731952.1">
    <property type="nucleotide sequence ID" value="XM_001731900.1"/>
</dbReference>
<dbReference type="PRINTS" id="PR00625">
    <property type="entry name" value="JDOMAIN"/>
</dbReference>
<evidence type="ECO:0000313" key="4">
    <source>
        <dbReference type="Proteomes" id="UP000008837"/>
    </source>
</evidence>
<dbReference type="STRING" id="425265.A8PWU4"/>
<dbReference type="KEGG" id="mgl:MGL_1220"/>
<dbReference type="PANTHER" id="PTHR44924:SF1">
    <property type="entry name" value="DNAJ SUBFAMILY A MEMBER 2"/>
    <property type="match status" value="1"/>
</dbReference>
<dbReference type="GeneID" id="5856257"/>
<name>A8PWU4_MALGO</name>
<keyword evidence="4" id="KW-1185">Reference proteome</keyword>
<gene>
    <name evidence="3" type="ORF">MGL_1220</name>
</gene>
<dbReference type="OrthoDB" id="552049at2759"/>
<dbReference type="InterPro" id="IPR036869">
    <property type="entry name" value="J_dom_sf"/>
</dbReference>
<evidence type="ECO:0000256" key="1">
    <source>
        <dbReference type="SAM" id="MobiDB-lite"/>
    </source>
</evidence>
<evidence type="ECO:0000259" key="2">
    <source>
        <dbReference type="PROSITE" id="PS50076"/>
    </source>
</evidence>
<dbReference type="SUPFAM" id="SSF46565">
    <property type="entry name" value="Chaperone J-domain"/>
    <property type="match status" value="1"/>
</dbReference>
<feature type="region of interest" description="Disordered" evidence="1">
    <location>
        <begin position="235"/>
        <end position="278"/>
    </location>
</feature>
<dbReference type="AlphaFoldDB" id="A8PWU4"/>
<proteinExistence type="predicted"/>
<dbReference type="Pfam" id="PF14308">
    <property type="entry name" value="DnaJ-X"/>
    <property type="match status" value="1"/>
</dbReference>
<dbReference type="Gene3D" id="1.10.287.110">
    <property type="entry name" value="DnaJ domain"/>
    <property type="match status" value="1"/>
</dbReference>
<dbReference type="InterPro" id="IPR026894">
    <property type="entry name" value="DnaJ_X"/>
</dbReference>
<accession>A8PWU4</accession>
<dbReference type="PROSITE" id="PS50076">
    <property type="entry name" value="DNAJ_2"/>
    <property type="match status" value="1"/>
</dbReference>
<sequence>MNVCTLSTPRCGECRVAVMPSGDATKLVVPSRRKERYLSATCPYVDCRVAIEYQPPTTEAVGALPSTVTTFSVTCVACNRNFDPPGASKMLREVRAQIHTGGKVSSSAKRRIGTDENPLDMTFYDVLGVPANATSDQIKKAYRKLAIKLHPDKNPDDPEGEEKFKTLAAAYHVLSDAELRHKYNEFGPSTPGLVSEDGVVDPEEVFGGLFGGERFHDIIGTISIGRDMKEALQRDSDELAAGAQGEDVEGKDKEKLSPEQAAAKKAEEERIEKVKEERREKRVTALAEKLAHKLSVYVESVKTADNPVLLEEVRNGFQQIIRLEAEELKQENFGVELLHTVGFVYSSKSRHYLASSGMLGSLGGIFHAASSSFHTVRETVSTFRAALELKSVFDELQKAEDEGITEERKKQLEDQAAEKGLRALFKSAKLEVESVIREYHETDTAPTC</sequence>
<organism evidence="3 4">
    <name type="scientific">Malassezia globosa (strain ATCC MYA-4612 / CBS 7966)</name>
    <name type="common">Dandruff-associated fungus</name>
    <dbReference type="NCBI Taxonomy" id="425265"/>
    <lineage>
        <taxon>Eukaryota</taxon>
        <taxon>Fungi</taxon>
        <taxon>Dikarya</taxon>
        <taxon>Basidiomycota</taxon>
        <taxon>Ustilaginomycotina</taxon>
        <taxon>Malasseziomycetes</taxon>
        <taxon>Malasseziales</taxon>
        <taxon>Malasseziaceae</taxon>
        <taxon>Malassezia</taxon>
    </lineage>
</organism>
<comment type="caution">
    <text evidence="3">The sequence shown here is derived from an EMBL/GenBank/DDBJ whole genome shotgun (WGS) entry which is preliminary data.</text>
</comment>
<dbReference type="InParanoid" id="A8PWU4"/>
<dbReference type="Proteomes" id="UP000008837">
    <property type="component" value="Unassembled WGS sequence"/>
</dbReference>
<dbReference type="InterPro" id="IPR001623">
    <property type="entry name" value="DnaJ_domain"/>
</dbReference>
<dbReference type="EMBL" id="AAYY01000003">
    <property type="protein sequence ID" value="EDP44738.1"/>
    <property type="molecule type" value="Genomic_DNA"/>
</dbReference>
<feature type="domain" description="J" evidence="2">
    <location>
        <begin position="122"/>
        <end position="187"/>
    </location>
</feature>
<feature type="compositionally biased region" description="Basic and acidic residues" evidence="1">
    <location>
        <begin position="248"/>
        <end position="278"/>
    </location>
</feature>
<dbReference type="CDD" id="cd06257">
    <property type="entry name" value="DnaJ"/>
    <property type="match status" value="1"/>
</dbReference>
<dbReference type="Pfam" id="PF00226">
    <property type="entry name" value="DnaJ"/>
    <property type="match status" value="1"/>
</dbReference>
<reference evidence="3 4" key="1">
    <citation type="journal article" date="2007" name="Proc. Natl. Acad. Sci. U.S.A.">
        <title>Dandruff-associated Malassezia genomes reveal convergent and divergent virulence traits shared with plant and human fungal pathogens.</title>
        <authorList>
            <person name="Xu J."/>
            <person name="Saunders C.W."/>
            <person name="Hu P."/>
            <person name="Grant R.A."/>
            <person name="Boekhout T."/>
            <person name="Kuramae E.E."/>
            <person name="Kronstad J.W."/>
            <person name="Deangelis Y.M."/>
            <person name="Reeder N.L."/>
            <person name="Johnstone K.R."/>
            <person name="Leland M."/>
            <person name="Fieno A.M."/>
            <person name="Begley W.M."/>
            <person name="Sun Y."/>
            <person name="Lacey M.P."/>
            <person name="Chaudhary T."/>
            <person name="Keough T."/>
            <person name="Chu L."/>
            <person name="Sears R."/>
            <person name="Yuan B."/>
            <person name="Dawson T.L.Jr."/>
        </authorList>
    </citation>
    <scope>NUCLEOTIDE SEQUENCE [LARGE SCALE GENOMIC DNA]</scope>
    <source>
        <strain evidence="4">ATCC MYA-4612 / CBS 7966</strain>
    </source>
</reference>
<dbReference type="OMA" id="EVFGAMF"/>
<dbReference type="SMART" id="SM00271">
    <property type="entry name" value="DnaJ"/>
    <property type="match status" value="1"/>
</dbReference>
<protein>
    <recommendedName>
        <fullName evidence="2">J domain-containing protein</fullName>
    </recommendedName>
</protein>
<evidence type="ECO:0000313" key="3">
    <source>
        <dbReference type="EMBL" id="EDP44738.1"/>
    </source>
</evidence>